<gene>
    <name evidence="1" type="ORF">EV421DRAFT_1733753</name>
</gene>
<reference evidence="1" key="1">
    <citation type="submission" date="2023-06" db="EMBL/GenBank/DDBJ databases">
        <authorList>
            <consortium name="Lawrence Berkeley National Laboratory"/>
            <person name="Ahrendt S."/>
            <person name="Sahu N."/>
            <person name="Indic B."/>
            <person name="Wong-Bajracharya J."/>
            <person name="Merenyi Z."/>
            <person name="Ke H.-M."/>
            <person name="Monk M."/>
            <person name="Kocsube S."/>
            <person name="Drula E."/>
            <person name="Lipzen A."/>
            <person name="Balint B."/>
            <person name="Henrissat B."/>
            <person name="Andreopoulos B."/>
            <person name="Martin F.M."/>
            <person name="Harder C.B."/>
            <person name="Rigling D."/>
            <person name="Ford K.L."/>
            <person name="Foster G.D."/>
            <person name="Pangilinan J."/>
            <person name="Papanicolaou A."/>
            <person name="Barry K."/>
            <person name="LaButti K."/>
            <person name="Viragh M."/>
            <person name="Koriabine M."/>
            <person name="Yan M."/>
            <person name="Riley R."/>
            <person name="Champramary S."/>
            <person name="Plett K.L."/>
            <person name="Tsai I.J."/>
            <person name="Slot J."/>
            <person name="Sipos G."/>
            <person name="Plett J."/>
            <person name="Nagy L.G."/>
            <person name="Grigoriev I.V."/>
        </authorList>
    </citation>
    <scope>NUCLEOTIDE SEQUENCE</scope>
    <source>
        <strain evidence="1">FPL87.14</strain>
    </source>
</reference>
<dbReference type="Proteomes" id="UP001175226">
    <property type="component" value="Unassembled WGS sequence"/>
</dbReference>
<proteinExistence type="predicted"/>
<comment type="caution">
    <text evidence="1">The sequence shown here is derived from an EMBL/GenBank/DDBJ whole genome shotgun (WGS) entry which is preliminary data.</text>
</comment>
<accession>A0AA39MUZ8</accession>
<evidence type="ECO:0000313" key="1">
    <source>
        <dbReference type="EMBL" id="KAK0447198.1"/>
    </source>
</evidence>
<sequence>MDYQGGSLTNVLGMLYDPADGKLIYLATFVEQLLRGAACRFEKAEIDVEKVIGCVHRLLEDSKEVFNIVLNAAHKVYDQDNRHQSVHDLFRLSVIRLPQTTGVLPSSNLRGNLATAAVQSWDAKNQPPSPVPQVGWLWMHRCNDPKLGHREVTNNA</sequence>
<dbReference type="EMBL" id="JAUEPT010000012">
    <property type="protein sequence ID" value="KAK0447198.1"/>
    <property type="molecule type" value="Genomic_DNA"/>
</dbReference>
<evidence type="ECO:0000313" key="2">
    <source>
        <dbReference type="Proteomes" id="UP001175226"/>
    </source>
</evidence>
<keyword evidence="2" id="KW-1185">Reference proteome</keyword>
<protein>
    <submittedName>
        <fullName evidence="1">Uncharacterized protein</fullName>
    </submittedName>
</protein>
<dbReference type="AlphaFoldDB" id="A0AA39MUZ8"/>
<name>A0AA39MUZ8_9AGAR</name>
<organism evidence="1 2">
    <name type="scientific">Armillaria borealis</name>
    <dbReference type="NCBI Taxonomy" id="47425"/>
    <lineage>
        <taxon>Eukaryota</taxon>
        <taxon>Fungi</taxon>
        <taxon>Dikarya</taxon>
        <taxon>Basidiomycota</taxon>
        <taxon>Agaricomycotina</taxon>
        <taxon>Agaricomycetes</taxon>
        <taxon>Agaricomycetidae</taxon>
        <taxon>Agaricales</taxon>
        <taxon>Marasmiineae</taxon>
        <taxon>Physalacriaceae</taxon>
        <taxon>Armillaria</taxon>
    </lineage>
</organism>